<dbReference type="Proteomes" id="UP000561045">
    <property type="component" value="Unassembled WGS sequence"/>
</dbReference>
<dbReference type="GO" id="GO:1904680">
    <property type="term" value="F:peptide transmembrane transporter activity"/>
    <property type="evidence" value="ECO:0007669"/>
    <property type="project" value="TreeGrafter"/>
</dbReference>
<comment type="caution">
    <text evidence="7">The sequence shown here is derived from an EMBL/GenBank/DDBJ whole genome shotgun (WGS) entry which is preliminary data.</text>
</comment>
<dbReference type="InterPro" id="IPR039424">
    <property type="entry name" value="SBP_5"/>
</dbReference>
<evidence type="ECO:0000256" key="3">
    <source>
        <dbReference type="ARBA" id="ARBA00022448"/>
    </source>
</evidence>
<dbReference type="Gene3D" id="3.10.105.10">
    <property type="entry name" value="Dipeptide-binding Protein, Domain 3"/>
    <property type="match status" value="1"/>
</dbReference>
<dbReference type="SUPFAM" id="SSF53850">
    <property type="entry name" value="Periplasmic binding protein-like II"/>
    <property type="match status" value="1"/>
</dbReference>
<keyword evidence="5" id="KW-0812">Transmembrane</keyword>
<evidence type="ECO:0000256" key="1">
    <source>
        <dbReference type="ARBA" id="ARBA00004196"/>
    </source>
</evidence>
<keyword evidence="5" id="KW-1133">Transmembrane helix</keyword>
<comment type="subcellular location">
    <subcellularLocation>
        <location evidence="1">Cell envelope</location>
    </subcellularLocation>
</comment>
<protein>
    <submittedName>
        <fullName evidence="7">ABC-type transport system substrate-binding protein</fullName>
    </submittedName>
</protein>
<accession>A0A840BG66</accession>
<feature type="transmembrane region" description="Helical" evidence="5">
    <location>
        <begin position="695"/>
        <end position="713"/>
    </location>
</feature>
<name>A0A840BG66_9RHOO</name>
<dbReference type="InterPro" id="IPR000914">
    <property type="entry name" value="SBP_5_dom"/>
</dbReference>
<keyword evidence="5" id="KW-0472">Membrane</keyword>
<keyword evidence="4" id="KW-0732">Signal</keyword>
<evidence type="ECO:0000256" key="4">
    <source>
        <dbReference type="ARBA" id="ARBA00022729"/>
    </source>
</evidence>
<dbReference type="Gene3D" id="3.40.190.10">
    <property type="entry name" value="Periplasmic binding protein-like II"/>
    <property type="match status" value="1"/>
</dbReference>
<gene>
    <name evidence="7" type="ORF">GGR36_000492</name>
</gene>
<dbReference type="Gene3D" id="3.90.76.10">
    <property type="entry name" value="Dipeptide-binding Protein, Domain 1"/>
    <property type="match status" value="1"/>
</dbReference>
<evidence type="ECO:0000259" key="6">
    <source>
        <dbReference type="Pfam" id="PF00496"/>
    </source>
</evidence>
<dbReference type="Pfam" id="PF00496">
    <property type="entry name" value="SBP_bac_5"/>
    <property type="match status" value="1"/>
</dbReference>
<keyword evidence="8" id="KW-1185">Reference proteome</keyword>
<dbReference type="GO" id="GO:0030313">
    <property type="term" value="C:cell envelope"/>
    <property type="evidence" value="ECO:0007669"/>
    <property type="project" value="UniProtKB-SubCell"/>
</dbReference>
<reference evidence="7 8" key="1">
    <citation type="submission" date="2020-08" db="EMBL/GenBank/DDBJ databases">
        <title>Genomic Encyclopedia of Type Strains, Phase IV (KMG-IV): sequencing the most valuable type-strain genomes for metagenomic binning, comparative biology and taxonomic classification.</title>
        <authorList>
            <person name="Goeker M."/>
        </authorList>
    </citation>
    <scope>NUCLEOTIDE SEQUENCE [LARGE SCALE GENOMIC DNA]</scope>
    <source>
        <strain evidence="7 8">DSM 106739</strain>
    </source>
</reference>
<dbReference type="GO" id="GO:0015833">
    <property type="term" value="P:peptide transport"/>
    <property type="evidence" value="ECO:0007669"/>
    <property type="project" value="TreeGrafter"/>
</dbReference>
<keyword evidence="3" id="KW-0813">Transport</keyword>
<comment type="similarity">
    <text evidence="2">Belongs to the bacterial solute-binding protein 5 family.</text>
</comment>
<dbReference type="AlphaFoldDB" id="A0A840BG66"/>
<sequence>MRHLVATAVASCALLLAGCGDVWNSPYPAAERNRNFLHEEFNSRPKHLDPVQSYVEDEAWFTYSIYDTLFEFHYLKRPYELQPSLAAAMPKLTYLDKGGKTLPESAPPESIAETVYEIPLKAGIKFQPHPAFARDGAGKLRYEGLNDQTLGNRSQITDFEYTGTRELISEDFAYGLKRMARPKLETPTIEIYKQIVGMEELVAMLDADVKAGKVDPDGWIDLRKYPLPGVDTTDPHRLRIHIKGKYPQFIYWLAMPFSAPMPWEAEKFYGQPGMAKRELTLDMWPVGTGPFMLTRNRPLRELLMERNPNFREETYPCEGTPEYRERGFMKDCGKRLPMIDGVKFAYEREATPFWNKFLQGYYDFYASTRFKSLASFDSALQIQGGGLSLSDVMKKQGITLETEVEPATEYFFVNMLDATIGDGGATPEARMRARKVRQAMAIALDMEEYLSIIKNGLGRPMQGPIPPGIAGYKEGAAGINPYAYTWAKGRPQRRSIEDARRLMAEAGYPNGRDEKTGEPLVVNLDVYDSFARAQLEIVIKQMKRIDIQLVPRPTEWNRWQEMHRKGAAQLSFWGWNADYPDPENFLFLFYSKNSKAKYQGENVTNYNNPEFDRLYEQFRGMDINADRQAIIDKMAELLRRDSPVLAGWHNEAFQLSHGWLGNALPVRMIHTNRKYLSLDLAQRNASVAQWNRPQVWPLLLMFAAIAAVGVLGVRHYRRHESQTARTEAPE</sequence>
<evidence type="ECO:0000256" key="5">
    <source>
        <dbReference type="SAM" id="Phobius"/>
    </source>
</evidence>
<dbReference type="EMBL" id="JACIET010000001">
    <property type="protein sequence ID" value="MBB4011184.1"/>
    <property type="molecule type" value="Genomic_DNA"/>
</dbReference>
<evidence type="ECO:0000313" key="8">
    <source>
        <dbReference type="Proteomes" id="UP000561045"/>
    </source>
</evidence>
<proteinExistence type="inferred from homology"/>
<evidence type="ECO:0000256" key="2">
    <source>
        <dbReference type="ARBA" id="ARBA00005695"/>
    </source>
</evidence>
<organism evidence="7 8">
    <name type="scientific">Niveibacterium umoris</name>
    <dbReference type="NCBI Taxonomy" id="1193620"/>
    <lineage>
        <taxon>Bacteria</taxon>
        <taxon>Pseudomonadati</taxon>
        <taxon>Pseudomonadota</taxon>
        <taxon>Betaproteobacteria</taxon>
        <taxon>Rhodocyclales</taxon>
        <taxon>Rhodocyclaceae</taxon>
        <taxon>Niveibacterium</taxon>
    </lineage>
</organism>
<dbReference type="PANTHER" id="PTHR30290">
    <property type="entry name" value="PERIPLASMIC BINDING COMPONENT OF ABC TRANSPORTER"/>
    <property type="match status" value="1"/>
</dbReference>
<dbReference type="RefSeq" id="WP_242533107.1">
    <property type="nucleotide sequence ID" value="NZ_BAABLE010000011.1"/>
</dbReference>
<dbReference type="PROSITE" id="PS51257">
    <property type="entry name" value="PROKAR_LIPOPROTEIN"/>
    <property type="match status" value="1"/>
</dbReference>
<evidence type="ECO:0000313" key="7">
    <source>
        <dbReference type="EMBL" id="MBB4011184.1"/>
    </source>
</evidence>
<dbReference type="CDD" id="cd08505">
    <property type="entry name" value="PBP2_NikA_DppA_OppA_like_18"/>
    <property type="match status" value="1"/>
</dbReference>
<feature type="domain" description="Solute-binding protein family 5" evidence="6">
    <location>
        <begin position="167"/>
        <end position="595"/>
    </location>
</feature>
<dbReference type="PANTHER" id="PTHR30290:SF10">
    <property type="entry name" value="PERIPLASMIC OLIGOPEPTIDE-BINDING PROTEIN-RELATED"/>
    <property type="match status" value="1"/>
</dbReference>